<gene>
    <name evidence="2" type="ORF">LFZ25_24860</name>
</gene>
<feature type="signal peptide" evidence="1">
    <location>
        <begin position="1"/>
        <end position="24"/>
    </location>
</feature>
<reference evidence="2 3" key="1">
    <citation type="submission" date="2017-06" db="EMBL/GenBank/DDBJ databases">
        <title>Salmonella reference genomes for public health.</title>
        <authorList>
            <person name="Robertson J."/>
            <person name="Yoshida C."/>
            <person name="Gurnik S."/>
            <person name="Nash J."/>
        </authorList>
    </citation>
    <scope>NUCLEOTIDE SEQUENCE [LARGE SCALE GENOMIC DNA]</scope>
    <source>
        <strain evidence="2 3">S-1643</strain>
        <plasmid evidence="3">Plasmid unnamed1</plasmid>
    </source>
</reference>
<geneLocation type="plasmid" evidence="2">
    <name>unnamed1</name>
</geneLocation>
<organism evidence="2 3">
    <name type="scientific">Salmonella enterica subsp. enterica serovar Macclesfield str. S-1643</name>
    <dbReference type="NCBI Taxonomy" id="1242107"/>
    <lineage>
        <taxon>Bacteria</taxon>
        <taxon>Pseudomonadati</taxon>
        <taxon>Pseudomonadota</taxon>
        <taxon>Gammaproteobacteria</taxon>
        <taxon>Enterobacterales</taxon>
        <taxon>Enterobacteriaceae</taxon>
        <taxon>Salmonella</taxon>
    </lineage>
</organism>
<dbReference type="AlphaFoldDB" id="A0A241PXH2"/>
<dbReference type="EMBL" id="CP022118">
    <property type="protein sequence ID" value="ASG19090.1"/>
    <property type="molecule type" value="Genomic_DNA"/>
</dbReference>
<proteinExistence type="predicted"/>
<sequence>MKRMQRILTAPGLAVLLLAGNAFGVEPVSPRFPDTELPSHIDEDDVMSRQGVVYVSGTLLVSPCVLSDWASEVQGQNWMNRKVRQVTLALEGCGDGGIRTGLRQNAPMSVSGVWGNEAERFPLRLNDGVNYLTFSLPQGAELLVPLEMRYE</sequence>
<protein>
    <recommendedName>
        <fullName evidence="4">Fimbrial protein</fullName>
    </recommendedName>
</protein>
<evidence type="ECO:0000313" key="3">
    <source>
        <dbReference type="Proteomes" id="UP000197157"/>
    </source>
</evidence>
<keyword evidence="1" id="KW-0732">Signal</keyword>
<evidence type="ECO:0000256" key="1">
    <source>
        <dbReference type="SAM" id="SignalP"/>
    </source>
</evidence>
<dbReference type="RefSeq" id="WP_088731379.1">
    <property type="nucleotide sequence ID" value="NZ_CP022118.1"/>
</dbReference>
<name>A0A241PXH2_SALET</name>
<dbReference type="Proteomes" id="UP000197157">
    <property type="component" value="Plasmid unnamed1"/>
</dbReference>
<accession>A0A241PXH2</accession>
<keyword evidence="2" id="KW-0614">Plasmid</keyword>
<feature type="chain" id="PRO_5012851210" description="Fimbrial protein" evidence="1">
    <location>
        <begin position="25"/>
        <end position="151"/>
    </location>
</feature>
<evidence type="ECO:0008006" key="4">
    <source>
        <dbReference type="Google" id="ProtNLM"/>
    </source>
</evidence>
<evidence type="ECO:0000313" key="2">
    <source>
        <dbReference type="EMBL" id="ASG19090.1"/>
    </source>
</evidence>